<protein>
    <submittedName>
        <fullName evidence="1">Uncharacterized protein</fullName>
    </submittedName>
</protein>
<dbReference type="KEGG" id="vg:19686258"/>
<evidence type="ECO:0000313" key="1">
    <source>
        <dbReference type="EMBL" id="AHX01014.1"/>
    </source>
</evidence>
<dbReference type="RefSeq" id="YP_009043734.1">
    <property type="nucleotide sequence ID" value="NC_024367.1"/>
</dbReference>
<sequence>MQTYEQRMDKAVSLFRYSHLPEHLQAASKPFYDLAVNLVETLPDSAECTLALRSLWEAKNLAVFAAVEAKEKEVA</sequence>
<dbReference type="OrthoDB" id="27181at10239"/>
<proteinExistence type="predicted"/>
<name>A0A023NHU2_9CAUD</name>
<dbReference type="EMBL" id="KJ621082">
    <property type="protein sequence ID" value="AHX01014.1"/>
    <property type="molecule type" value="Genomic_DNA"/>
</dbReference>
<gene>
    <name evidence="1" type="ORF">DFL12P1_0054</name>
</gene>
<dbReference type="GeneID" id="19686258"/>
<dbReference type="Proteomes" id="UP000024335">
    <property type="component" value="Segment"/>
</dbReference>
<evidence type="ECO:0000313" key="2">
    <source>
        <dbReference type="Proteomes" id="UP000024335"/>
    </source>
</evidence>
<accession>A0A023NHU2</accession>
<reference evidence="1" key="1">
    <citation type="submission" date="2014-05" db="EMBL/GenBank/DDBJ databases">
        <title>Complete genome sequence of bacteriophage DFL12phi1, which infects Dinoroseobacter shibae.</title>
        <authorList>
            <person name="Ji J."/>
            <person name="Zhang R."/>
            <person name="Jiao N."/>
        </authorList>
    </citation>
    <scope>NUCLEOTIDE SEQUENCE [LARGE SCALE GENOMIC DNA]</scope>
</reference>
<organism evidence="1 2">
    <name type="scientific">Dinoroseobacter phage DFL12phi1</name>
    <dbReference type="NCBI Taxonomy" id="1477404"/>
    <lineage>
        <taxon>Viruses</taxon>
        <taxon>Duplodnaviria</taxon>
        <taxon>Heunggongvirae</taxon>
        <taxon>Uroviricota</taxon>
        <taxon>Caudoviricetes</taxon>
        <taxon>Schitoviridae</taxon>
        <taxon>Rhodovirinae</taxon>
        <taxon>Baltimorevirus</taxon>
        <taxon>Baltimorevirus DFL12</taxon>
    </lineage>
</organism>
<keyword evidence="2" id="KW-1185">Reference proteome</keyword>